<dbReference type="SUPFAM" id="SSF51445">
    <property type="entry name" value="(Trans)glycosidases"/>
    <property type="match status" value="2"/>
</dbReference>
<comment type="similarity">
    <text evidence="4">Belongs to the glycosyl hydrolase 18 family.</text>
</comment>
<dbReference type="AlphaFoldDB" id="A0A1B6H4A1"/>
<feature type="domain" description="GH18" evidence="5">
    <location>
        <begin position="128"/>
        <end position="314"/>
    </location>
</feature>
<name>A0A1B6H4A1_9HEMI</name>
<proteinExistence type="inferred from homology"/>
<dbReference type="GO" id="GO:0005975">
    <property type="term" value="P:carbohydrate metabolic process"/>
    <property type="evidence" value="ECO:0007669"/>
    <property type="project" value="InterPro"/>
</dbReference>
<feature type="domain" description="GH18" evidence="5">
    <location>
        <begin position="1"/>
        <end position="90"/>
    </location>
</feature>
<dbReference type="PANTHER" id="PTHR11177">
    <property type="entry name" value="CHITINASE"/>
    <property type="match status" value="1"/>
</dbReference>
<gene>
    <name evidence="6" type="ORF">g.3277</name>
</gene>
<feature type="non-terminal residue" evidence="6">
    <location>
        <position position="1"/>
    </location>
</feature>
<keyword evidence="1 3" id="KW-0378">Hydrolase</keyword>
<dbReference type="InterPro" id="IPR029070">
    <property type="entry name" value="Chitinase_insertion_sf"/>
</dbReference>
<feature type="non-terminal residue" evidence="6">
    <location>
        <position position="314"/>
    </location>
</feature>
<dbReference type="SMART" id="SM00636">
    <property type="entry name" value="Glyco_18"/>
    <property type="match status" value="1"/>
</dbReference>
<dbReference type="InterPro" id="IPR011583">
    <property type="entry name" value="Chitinase_II/V-like_cat"/>
</dbReference>
<dbReference type="PROSITE" id="PS01095">
    <property type="entry name" value="GH18_1"/>
    <property type="match status" value="1"/>
</dbReference>
<reference evidence="6" key="1">
    <citation type="submission" date="2015-11" db="EMBL/GenBank/DDBJ databases">
        <title>De novo transcriptome assembly of four potential Pierce s Disease insect vectors from Arizona vineyards.</title>
        <authorList>
            <person name="Tassone E.E."/>
        </authorList>
    </citation>
    <scope>NUCLEOTIDE SEQUENCE</scope>
</reference>
<dbReference type="GO" id="GO:0004568">
    <property type="term" value="F:chitinase activity"/>
    <property type="evidence" value="ECO:0007669"/>
    <property type="project" value="UniProtKB-ARBA"/>
</dbReference>
<sequence length="314" mass="35774">AYFEICTELKNSNWTVVKDKQLRNGPYAYKGLEWVSYDDEEIIEHKIKYMKDNNMGGAMVWALDLDDFRNVCKKGPNPLLTTIYDSIRGEKSPPSQVSTLPLTPSTEQNYVTTTTKPAYVPATSSDEFKVVCYFTNWAWYRQGQGKFMPEHIDTDLCTHVVYGFTTLNPTTYEIRVHDSWADIDNRFYERVVAAKKRSNAIKVLIAIGGWNDSEGSKYSQLVKSAKNRAKFIASVLVFLKRYDFDGLDLDWEYPGCWQVDCTKSGSEGDREAFSLLISELKQAFGDKYLLTAAVSPAKKVIDKGYNVTHMSLNL</sequence>
<organism evidence="6">
    <name type="scientific">Cuerna arida</name>
    <dbReference type="NCBI Taxonomy" id="1464854"/>
    <lineage>
        <taxon>Eukaryota</taxon>
        <taxon>Metazoa</taxon>
        <taxon>Ecdysozoa</taxon>
        <taxon>Arthropoda</taxon>
        <taxon>Hexapoda</taxon>
        <taxon>Insecta</taxon>
        <taxon>Pterygota</taxon>
        <taxon>Neoptera</taxon>
        <taxon>Paraneoptera</taxon>
        <taxon>Hemiptera</taxon>
        <taxon>Auchenorrhyncha</taxon>
        <taxon>Membracoidea</taxon>
        <taxon>Cicadellidae</taxon>
        <taxon>Cicadellinae</taxon>
        <taxon>Proconiini</taxon>
        <taxon>Cuerna</taxon>
    </lineage>
</organism>
<evidence type="ECO:0000313" key="6">
    <source>
        <dbReference type="EMBL" id="JAS69498.1"/>
    </source>
</evidence>
<dbReference type="GO" id="GO:0005576">
    <property type="term" value="C:extracellular region"/>
    <property type="evidence" value="ECO:0007669"/>
    <property type="project" value="TreeGrafter"/>
</dbReference>
<dbReference type="Pfam" id="PF00704">
    <property type="entry name" value="Glyco_hydro_18"/>
    <property type="match status" value="2"/>
</dbReference>
<accession>A0A1B6H4A1</accession>
<dbReference type="Gene3D" id="3.20.20.80">
    <property type="entry name" value="Glycosidases"/>
    <property type="match status" value="2"/>
</dbReference>
<dbReference type="InterPro" id="IPR001223">
    <property type="entry name" value="Glyco_hydro18_cat"/>
</dbReference>
<dbReference type="PROSITE" id="PS51910">
    <property type="entry name" value="GH18_2"/>
    <property type="match status" value="2"/>
</dbReference>
<dbReference type="GO" id="GO:0006032">
    <property type="term" value="P:chitin catabolic process"/>
    <property type="evidence" value="ECO:0007669"/>
    <property type="project" value="UniProtKB-ARBA"/>
</dbReference>
<keyword evidence="2 3" id="KW-0326">Glycosidase</keyword>
<dbReference type="SUPFAM" id="SSF54556">
    <property type="entry name" value="Chitinase insertion domain"/>
    <property type="match status" value="1"/>
</dbReference>
<dbReference type="GO" id="GO:0008061">
    <property type="term" value="F:chitin binding"/>
    <property type="evidence" value="ECO:0007669"/>
    <property type="project" value="InterPro"/>
</dbReference>
<evidence type="ECO:0000256" key="1">
    <source>
        <dbReference type="ARBA" id="ARBA00022801"/>
    </source>
</evidence>
<dbReference type="EMBL" id="GECZ01000271">
    <property type="protein sequence ID" value="JAS69498.1"/>
    <property type="molecule type" value="Transcribed_RNA"/>
</dbReference>
<protein>
    <recommendedName>
        <fullName evidence="5">GH18 domain-containing protein</fullName>
    </recommendedName>
</protein>
<dbReference type="PANTHER" id="PTHR11177:SF359">
    <property type="entry name" value="CHITINASE 10-RELATED"/>
    <property type="match status" value="1"/>
</dbReference>
<evidence type="ECO:0000259" key="5">
    <source>
        <dbReference type="PROSITE" id="PS51910"/>
    </source>
</evidence>
<dbReference type="InterPro" id="IPR050314">
    <property type="entry name" value="Glycosyl_Hydrlase_18"/>
</dbReference>
<evidence type="ECO:0000256" key="4">
    <source>
        <dbReference type="RuleBase" id="RU004453"/>
    </source>
</evidence>
<evidence type="ECO:0000256" key="2">
    <source>
        <dbReference type="ARBA" id="ARBA00023295"/>
    </source>
</evidence>
<dbReference type="InterPro" id="IPR017853">
    <property type="entry name" value="GH"/>
</dbReference>
<dbReference type="InterPro" id="IPR001579">
    <property type="entry name" value="Glyco_hydro_18_chit_AS"/>
</dbReference>
<evidence type="ECO:0000256" key="3">
    <source>
        <dbReference type="RuleBase" id="RU000489"/>
    </source>
</evidence>